<keyword evidence="4" id="KW-0804">Transcription</keyword>
<evidence type="ECO:0000256" key="3">
    <source>
        <dbReference type="ARBA" id="ARBA00023015"/>
    </source>
</evidence>
<evidence type="ECO:0000313" key="7">
    <source>
        <dbReference type="EMBL" id="GMR39200.1"/>
    </source>
</evidence>
<keyword evidence="8" id="KW-1185">Reference proteome</keyword>
<dbReference type="InterPro" id="IPR026541">
    <property type="entry name" value="MRG_dom"/>
</dbReference>
<dbReference type="GO" id="GO:0035267">
    <property type="term" value="C:NuA4 histone acetyltransferase complex"/>
    <property type="evidence" value="ECO:0007669"/>
    <property type="project" value="TreeGrafter"/>
</dbReference>
<evidence type="ECO:0000256" key="1">
    <source>
        <dbReference type="ARBA" id="ARBA00004123"/>
    </source>
</evidence>
<keyword evidence="2" id="KW-0156">Chromatin regulator</keyword>
<feature type="domain" description="MRG" evidence="6">
    <location>
        <begin position="26"/>
        <end position="164"/>
    </location>
</feature>
<evidence type="ECO:0000256" key="2">
    <source>
        <dbReference type="ARBA" id="ARBA00022853"/>
    </source>
</evidence>
<protein>
    <recommendedName>
        <fullName evidence="6">MRG domain-containing protein</fullName>
    </recommendedName>
</protein>
<proteinExistence type="predicted"/>
<dbReference type="GO" id="GO:0006325">
    <property type="term" value="P:chromatin organization"/>
    <property type="evidence" value="ECO:0007669"/>
    <property type="project" value="UniProtKB-KW"/>
</dbReference>
<comment type="subcellular location">
    <subcellularLocation>
        <location evidence="1">Nucleus</location>
    </subcellularLocation>
</comment>
<evidence type="ECO:0000256" key="5">
    <source>
        <dbReference type="ARBA" id="ARBA00023242"/>
    </source>
</evidence>
<evidence type="ECO:0000259" key="6">
    <source>
        <dbReference type="Pfam" id="PF05712"/>
    </source>
</evidence>
<dbReference type="GO" id="GO:0005634">
    <property type="term" value="C:nucleus"/>
    <property type="evidence" value="ECO:0007669"/>
    <property type="project" value="UniProtKB-SubCell"/>
</dbReference>
<gene>
    <name evidence="7" type="ORF">PMAYCL1PPCAC_09395</name>
</gene>
<dbReference type="PROSITE" id="PS51640">
    <property type="entry name" value="MRG"/>
    <property type="match status" value="1"/>
</dbReference>
<dbReference type="EMBL" id="BTRK01000002">
    <property type="protein sequence ID" value="GMR39200.1"/>
    <property type="molecule type" value="Genomic_DNA"/>
</dbReference>
<keyword evidence="5" id="KW-0539">Nucleus</keyword>
<accession>A0AAN5CC75</accession>
<dbReference type="AlphaFoldDB" id="A0AAN5CC75"/>
<dbReference type="Gene3D" id="1.10.274.30">
    <property type="entry name" value="MRG domain"/>
    <property type="match status" value="1"/>
</dbReference>
<name>A0AAN5CC75_9BILA</name>
<dbReference type="PANTHER" id="PTHR10880:SF48">
    <property type="entry name" value="MORTALITY FACTOR 4 LIKE 2"/>
    <property type="match status" value="1"/>
</dbReference>
<dbReference type="InterPro" id="IPR008676">
    <property type="entry name" value="MRG"/>
</dbReference>
<dbReference type="Proteomes" id="UP001328107">
    <property type="component" value="Unassembled WGS sequence"/>
</dbReference>
<sequence length="179" mass="20004">MIIKQYAEALAANGNIADVAGNDEMLVEYTKDKQGKKEVVLNKHDMVQSSMGIQDYFNILLGSQLLYAAERTQYSHYCVNPPANAPGTKVNRQETPELEELKIIPSTVYGLSHLVRLFVRIGPMINSGSYGDKSLSIIHKHVTDFMIFLSKNATKYHDLKEDYEVAPKHLTGDGTGDRD</sequence>
<comment type="caution">
    <text evidence="7">The sequence shown here is derived from an EMBL/GenBank/DDBJ whole genome shotgun (WGS) entry which is preliminary data.</text>
</comment>
<dbReference type="GO" id="GO:0006355">
    <property type="term" value="P:regulation of DNA-templated transcription"/>
    <property type="evidence" value="ECO:0007669"/>
    <property type="project" value="InterPro"/>
</dbReference>
<organism evidence="7 8">
    <name type="scientific">Pristionchus mayeri</name>
    <dbReference type="NCBI Taxonomy" id="1317129"/>
    <lineage>
        <taxon>Eukaryota</taxon>
        <taxon>Metazoa</taxon>
        <taxon>Ecdysozoa</taxon>
        <taxon>Nematoda</taxon>
        <taxon>Chromadorea</taxon>
        <taxon>Rhabditida</taxon>
        <taxon>Rhabditina</taxon>
        <taxon>Diplogasteromorpha</taxon>
        <taxon>Diplogasteroidea</taxon>
        <taxon>Neodiplogasteridae</taxon>
        <taxon>Pristionchus</taxon>
    </lineage>
</organism>
<dbReference type="InterPro" id="IPR038217">
    <property type="entry name" value="MRG_C_sf"/>
</dbReference>
<dbReference type="Pfam" id="PF05712">
    <property type="entry name" value="MRG"/>
    <property type="match status" value="1"/>
</dbReference>
<dbReference type="PANTHER" id="PTHR10880">
    <property type="entry name" value="MORTALITY FACTOR 4-LIKE PROTEIN"/>
    <property type="match status" value="1"/>
</dbReference>
<keyword evidence="3" id="KW-0805">Transcription regulation</keyword>
<evidence type="ECO:0000313" key="8">
    <source>
        <dbReference type="Proteomes" id="UP001328107"/>
    </source>
</evidence>
<evidence type="ECO:0000256" key="4">
    <source>
        <dbReference type="ARBA" id="ARBA00023163"/>
    </source>
</evidence>
<reference evidence="8" key="1">
    <citation type="submission" date="2022-10" db="EMBL/GenBank/DDBJ databases">
        <title>Genome assembly of Pristionchus species.</title>
        <authorList>
            <person name="Yoshida K."/>
            <person name="Sommer R.J."/>
        </authorList>
    </citation>
    <scope>NUCLEOTIDE SEQUENCE [LARGE SCALE GENOMIC DNA]</scope>
    <source>
        <strain evidence="8">RS5460</strain>
    </source>
</reference>